<dbReference type="Gene3D" id="3.40.50.720">
    <property type="entry name" value="NAD(P)-binding Rossmann-like Domain"/>
    <property type="match status" value="1"/>
</dbReference>
<comment type="similarity">
    <text evidence="1">Belongs to the short-chain dehydrogenases/reductases (SDR) family.</text>
</comment>
<evidence type="ECO:0000256" key="4">
    <source>
        <dbReference type="SAM" id="MobiDB-lite"/>
    </source>
</evidence>
<dbReference type="NCBIfam" id="NF004845">
    <property type="entry name" value="PRK06196.1"/>
    <property type="match status" value="1"/>
</dbReference>
<keyword evidence="2 5" id="KW-0560">Oxidoreductase</keyword>
<gene>
    <name evidence="5" type="ordered locus">RSal33209_2301</name>
</gene>
<organism evidence="5 6">
    <name type="scientific">Renibacterium salmoninarum (strain ATCC 33209 / DSM 20767 / JCM 11484 / NBRC 15589 / NCIMB 2235)</name>
    <dbReference type="NCBI Taxonomy" id="288705"/>
    <lineage>
        <taxon>Bacteria</taxon>
        <taxon>Bacillati</taxon>
        <taxon>Actinomycetota</taxon>
        <taxon>Actinomycetes</taxon>
        <taxon>Micrococcales</taxon>
        <taxon>Micrococcaceae</taxon>
        <taxon>Renibacterium</taxon>
    </lineage>
</organism>
<reference evidence="6" key="1">
    <citation type="journal article" date="2008" name="J. Bacteriol.">
        <title>Genome sequence of the fish pathogen Renibacterium salmoninarum suggests reductive evolution away from an environmental Arthrobacter ancestor.</title>
        <authorList>
            <person name="Wiens G.D."/>
            <person name="Rockey D.D."/>
            <person name="Wu Z."/>
            <person name="Chang J."/>
            <person name="Levy R."/>
            <person name="Crane S."/>
            <person name="Chen D.S."/>
            <person name="Capri G.R."/>
            <person name="Burnett J.R."/>
            <person name="Sudheesh P.S."/>
            <person name="Schipma M.J."/>
            <person name="Burd H."/>
            <person name="Bhattacharyya A."/>
            <person name="Rhodes L.D."/>
            <person name="Kaul R."/>
            <person name="Strom M.S."/>
        </authorList>
    </citation>
    <scope>NUCLEOTIDE SEQUENCE [LARGE SCALE GENOMIC DNA]</scope>
    <source>
        <strain evidence="6">ATCC 33209 / DSM 20767 / JCM 11484 / NBRC 15589 / NCIMB 2235</strain>
    </source>
</reference>
<dbReference type="InterPro" id="IPR002347">
    <property type="entry name" value="SDR_fam"/>
</dbReference>
<dbReference type="eggNOG" id="COG1028">
    <property type="taxonomic scope" value="Bacteria"/>
</dbReference>
<accession>A9WT94</accession>
<dbReference type="PANTHER" id="PTHR24320">
    <property type="entry name" value="RETINOL DEHYDROGENASE"/>
    <property type="match status" value="1"/>
</dbReference>
<feature type="region of interest" description="Disordered" evidence="4">
    <location>
        <begin position="282"/>
        <end position="301"/>
    </location>
</feature>
<dbReference type="Pfam" id="PF00106">
    <property type="entry name" value="adh_short"/>
    <property type="match status" value="1"/>
</dbReference>
<dbReference type="FunFam" id="3.40.50.720:FF:000594">
    <property type="entry name" value="Short-chain oxidoreductase"/>
    <property type="match status" value="1"/>
</dbReference>
<dbReference type="PANTHER" id="PTHR24320:SF283">
    <property type="entry name" value="RETINOL DEHYDROGENASE 11"/>
    <property type="match status" value="1"/>
</dbReference>
<evidence type="ECO:0000256" key="2">
    <source>
        <dbReference type="ARBA" id="ARBA00023002"/>
    </source>
</evidence>
<dbReference type="KEGG" id="rsa:RSal33209_2301"/>
<keyword evidence="6" id="KW-1185">Reference proteome</keyword>
<dbReference type="EMBL" id="CP000910">
    <property type="protein sequence ID" value="ABY24032.1"/>
    <property type="molecule type" value="Genomic_DNA"/>
</dbReference>
<dbReference type="RefSeq" id="WP_012245697.1">
    <property type="nucleotide sequence ID" value="NC_010168.1"/>
</dbReference>
<dbReference type="Proteomes" id="UP000002007">
    <property type="component" value="Chromosome"/>
</dbReference>
<dbReference type="STRING" id="288705.RSal33209_2301"/>
<dbReference type="PRINTS" id="PR00081">
    <property type="entry name" value="GDHRDH"/>
</dbReference>
<name>A9WT94_RENSM</name>
<proteinExistence type="inferred from homology"/>
<protein>
    <recommendedName>
        <fullName evidence="3">Probable oxidoreductase</fullName>
    </recommendedName>
</protein>
<sequence>MTLEQHKINSGFGFSSTADEVLAGIDLTGKTAIVTGGYSGIGYETTAALSKAGATVIVPARRLTVAQDALREIDRTEVQTMDLGDLDNVKEFAESFLASGRKLDIVINNAGIMACPETPVCPGWEAQFATNHLGHFTLVNWLKPALAEQSRVVALSSTGHFRSPIRWDDVQFQDGYDRWEAYGQAKTANALFALHLNKLGAESGLQAFSVNPGGIFTPLQRHLSQQDQIELGWLNPDGSPSELAATAFRSPAQGAATTVWTAASSQLAGLGGVYCEDSDVAEPAVEGGPRSGVKAGASDPEPAQRLWDLSAELTGVSVF</sequence>
<evidence type="ECO:0000313" key="6">
    <source>
        <dbReference type="Proteomes" id="UP000002007"/>
    </source>
</evidence>
<dbReference type="AlphaFoldDB" id="A9WT94"/>
<evidence type="ECO:0000256" key="1">
    <source>
        <dbReference type="ARBA" id="ARBA00006484"/>
    </source>
</evidence>
<dbReference type="InterPro" id="IPR036291">
    <property type="entry name" value="NAD(P)-bd_dom_sf"/>
</dbReference>
<evidence type="ECO:0000256" key="3">
    <source>
        <dbReference type="ARBA" id="ARBA00071493"/>
    </source>
</evidence>
<dbReference type="GO" id="GO:0016491">
    <property type="term" value="F:oxidoreductase activity"/>
    <property type="evidence" value="ECO:0007669"/>
    <property type="project" value="UniProtKB-KW"/>
</dbReference>
<dbReference type="SUPFAM" id="SSF51735">
    <property type="entry name" value="NAD(P)-binding Rossmann-fold domains"/>
    <property type="match status" value="1"/>
</dbReference>
<evidence type="ECO:0000313" key="5">
    <source>
        <dbReference type="EMBL" id="ABY24032.1"/>
    </source>
</evidence>
<dbReference type="HOGENOM" id="CLU_010194_44_0_11"/>